<dbReference type="PANTHER" id="PTHR11645">
    <property type="entry name" value="PYRROLINE-5-CARBOXYLATE REDUCTASE"/>
    <property type="match status" value="1"/>
</dbReference>
<evidence type="ECO:0000259" key="7">
    <source>
        <dbReference type="Pfam" id="PF14748"/>
    </source>
</evidence>
<keyword evidence="9" id="KW-1185">Reference proteome</keyword>
<dbReference type="Pfam" id="PF03807">
    <property type="entry name" value="F420_oxidored"/>
    <property type="match status" value="1"/>
</dbReference>
<evidence type="ECO:0000256" key="4">
    <source>
        <dbReference type="HAMAP-Rule" id="MF_01925"/>
    </source>
</evidence>
<evidence type="ECO:0000256" key="2">
    <source>
        <dbReference type="ARBA" id="ARBA00022857"/>
    </source>
</evidence>
<feature type="domain" description="Pyrroline-5-carboxylate reductase catalytic N-terminal" evidence="6">
    <location>
        <begin position="9"/>
        <end position="107"/>
    </location>
</feature>
<dbReference type="HAMAP" id="MF_01925">
    <property type="entry name" value="P5C_reductase"/>
    <property type="match status" value="1"/>
</dbReference>
<dbReference type="InterPro" id="IPR000304">
    <property type="entry name" value="Pyrroline-COOH_reductase"/>
</dbReference>
<dbReference type="NCBIfam" id="TIGR00112">
    <property type="entry name" value="proC"/>
    <property type="match status" value="1"/>
</dbReference>
<comment type="similarity">
    <text evidence="1 4">Belongs to the pyrroline-5-carboxylate reductase family.</text>
</comment>
<evidence type="ECO:0000256" key="3">
    <source>
        <dbReference type="ARBA" id="ARBA00023002"/>
    </source>
</evidence>
<keyword evidence="2 4" id="KW-0521">NADP</keyword>
<feature type="domain" description="Pyrroline-5-carboxylate reductase dimerisation" evidence="7">
    <location>
        <begin position="170"/>
        <end position="274"/>
    </location>
</feature>
<proteinExistence type="inferred from homology"/>
<gene>
    <name evidence="4 8" type="primary">proC</name>
    <name evidence="8" type="ORF">P8192_11350</name>
</gene>
<dbReference type="EMBL" id="CP121252">
    <property type="protein sequence ID" value="WFP15981.1"/>
    <property type="molecule type" value="Genomic_DNA"/>
</dbReference>
<comment type="pathway">
    <text evidence="4">Amino-acid biosynthesis; L-proline biosynthesis; L-proline from L-glutamate 5-semialdehyde: step 1/1.</text>
</comment>
<evidence type="ECO:0000259" key="6">
    <source>
        <dbReference type="Pfam" id="PF03807"/>
    </source>
</evidence>
<dbReference type="InterPro" id="IPR028939">
    <property type="entry name" value="P5C_Rdtase_cat_N"/>
</dbReference>
<dbReference type="GO" id="GO:0004735">
    <property type="term" value="F:pyrroline-5-carboxylate reductase activity"/>
    <property type="evidence" value="ECO:0007669"/>
    <property type="project" value="UniProtKB-EC"/>
</dbReference>
<protein>
    <recommendedName>
        <fullName evidence="4 5">Pyrroline-5-carboxylate reductase</fullName>
        <shortName evidence="4">P5C reductase</shortName>
        <shortName evidence="4">P5CR</shortName>
        <ecNumber evidence="4 5">1.5.1.2</ecNumber>
    </recommendedName>
    <alternativeName>
        <fullName evidence="4">PCA reductase</fullName>
    </alternativeName>
</protein>
<keyword evidence="4" id="KW-0641">Proline biosynthesis</keyword>
<dbReference type="SUPFAM" id="SSF51735">
    <property type="entry name" value="NAD(P)-binding Rossmann-fold domains"/>
    <property type="match status" value="1"/>
</dbReference>
<evidence type="ECO:0000256" key="1">
    <source>
        <dbReference type="ARBA" id="ARBA00005525"/>
    </source>
</evidence>
<dbReference type="Pfam" id="PF14748">
    <property type="entry name" value="P5CR_dimer"/>
    <property type="match status" value="1"/>
</dbReference>
<dbReference type="InterPro" id="IPR036291">
    <property type="entry name" value="NAD(P)-bd_dom_sf"/>
</dbReference>
<dbReference type="PANTHER" id="PTHR11645:SF0">
    <property type="entry name" value="PYRROLINE-5-CARBOXYLATE REDUCTASE 3"/>
    <property type="match status" value="1"/>
</dbReference>
<comment type="function">
    <text evidence="4">Catalyzes the reduction of 1-pyrroline-5-carboxylate (PCA) to L-proline.</text>
</comment>
<keyword evidence="4" id="KW-0028">Amino-acid biosynthesis</keyword>
<name>A0ABY8H4B8_9MICC</name>
<dbReference type="EC" id="1.5.1.2" evidence="4 5"/>
<dbReference type="InterPro" id="IPR029036">
    <property type="entry name" value="P5CR_dimer"/>
</dbReference>
<accession>A0ABY8H4B8</accession>
<dbReference type="Gene3D" id="1.10.3730.10">
    <property type="entry name" value="ProC C-terminal domain-like"/>
    <property type="match status" value="1"/>
</dbReference>
<evidence type="ECO:0000256" key="5">
    <source>
        <dbReference type="NCBIfam" id="TIGR00112"/>
    </source>
</evidence>
<sequence length="280" mass="28612">MSLTPSTTVSFIGLGNMNSAVLEGLLAGGHDPESVRATVGRVLSAETKSTRYGIAVTATEDHTEANREVANAHLVVLGVKPKAIVEVCEEIAPALSPDTVVVSVAAGISIDSMASRLPAGQPIVRAMPNTPLAVQQGAVGLAASAEVTESQLEAARGLFEQAGTVVVVPESQIDLVAGISGSGPAYFFHLAELLAQTAVEHGMDADVAEQLASATLAGAGRMIATQNASAAELRENITSPQGTTEAALRSFTEDDLSGVVARGIAANIRRSEELSAEFGS</sequence>
<comment type="subcellular location">
    <subcellularLocation>
        <location evidence="4">Cytoplasm</location>
    </subcellularLocation>
</comment>
<dbReference type="Proteomes" id="UP001219037">
    <property type="component" value="Chromosome"/>
</dbReference>
<dbReference type="RefSeq" id="WP_278157156.1">
    <property type="nucleotide sequence ID" value="NZ_CP121252.1"/>
</dbReference>
<comment type="catalytic activity">
    <reaction evidence="4">
        <text>L-proline + NADP(+) = (S)-1-pyrroline-5-carboxylate + NADPH + 2 H(+)</text>
        <dbReference type="Rhea" id="RHEA:14109"/>
        <dbReference type="ChEBI" id="CHEBI:15378"/>
        <dbReference type="ChEBI" id="CHEBI:17388"/>
        <dbReference type="ChEBI" id="CHEBI:57783"/>
        <dbReference type="ChEBI" id="CHEBI:58349"/>
        <dbReference type="ChEBI" id="CHEBI:60039"/>
        <dbReference type="EC" id="1.5.1.2"/>
    </reaction>
</comment>
<organism evidence="8 9">
    <name type="scientific">Citricoccus muralis</name>
    <dbReference type="NCBI Taxonomy" id="169134"/>
    <lineage>
        <taxon>Bacteria</taxon>
        <taxon>Bacillati</taxon>
        <taxon>Actinomycetota</taxon>
        <taxon>Actinomycetes</taxon>
        <taxon>Micrococcales</taxon>
        <taxon>Micrococcaceae</taxon>
        <taxon>Citricoccus</taxon>
    </lineage>
</organism>
<keyword evidence="3 4" id="KW-0560">Oxidoreductase</keyword>
<evidence type="ECO:0000313" key="8">
    <source>
        <dbReference type="EMBL" id="WFP15981.1"/>
    </source>
</evidence>
<dbReference type="SUPFAM" id="SSF48179">
    <property type="entry name" value="6-phosphogluconate dehydrogenase C-terminal domain-like"/>
    <property type="match status" value="1"/>
</dbReference>
<comment type="catalytic activity">
    <reaction evidence="4">
        <text>L-proline + NAD(+) = (S)-1-pyrroline-5-carboxylate + NADH + 2 H(+)</text>
        <dbReference type="Rhea" id="RHEA:14105"/>
        <dbReference type="ChEBI" id="CHEBI:15378"/>
        <dbReference type="ChEBI" id="CHEBI:17388"/>
        <dbReference type="ChEBI" id="CHEBI:57540"/>
        <dbReference type="ChEBI" id="CHEBI:57945"/>
        <dbReference type="ChEBI" id="CHEBI:60039"/>
        <dbReference type="EC" id="1.5.1.2"/>
    </reaction>
</comment>
<keyword evidence="4" id="KW-0963">Cytoplasm</keyword>
<reference evidence="8 9" key="1">
    <citation type="submission" date="2023-04" db="EMBL/GenBank/DDBJ databases">
        <title>Funneling lignin-derived compounds into biodiesel using alkali-halophilic Citricoccus sp. P2.</title>
        <authorList>
            <person name="Luo C.-B."/>
        </authorList>
    </citation>
    <scope>NUCLEOTIDE SEQUENCE [LARGE SCALE GENOMIC DNA]</scope>
    <source>
        <strain evidence="8 9">P2</strain>
    </source>
</reference>
<dbReference type="InterPro" id="IPR008927">
    <property type="entry name" value="6-PGluconate_DH-like_C_sf"/>
</dbReference>
<evidence type="ECO:0000313" key="9">
    <source>
        <dbReference type="Proteomes" id="UP001219037"/>
    </source>
</evidence>
<dbReference type="PIRSF" id="PIRSF000193">
    <property type="entry name" value="Pyrrol-5-carb_rd"/>
    <property type="match status" value="1"/>
</dbReference>
<dbReference type="Gene3D" id="3.40.50.720">
    <property type="entry name" value="NAD(P)-binding Rossmann-like Domain"/>
    <property type="match status" value="1"/>
</dbReference>